<feature type="binding site" evidence="8">
    <location>
        <position position="88"/>
    </location>
    <ligand>
        <name>shikimate</name>
        <dbReference type="ChEBI" id="CHEBI:36208"/>
    </ligand>
</feature>
<evidence type="ECO:0000256" key="7">
    <source>
        <dbReference type="ARBA" id="ARBA00049442"/>
    </source>
</evidence>
<keyword evidence="10" id="KW-1185">Reference proteome</keyword>
<dbReference type="AlphaFoldDB" id="A0A288QCW2"/>
<reference evidence="9 10" key="1">
    <citation type="submission" date="2018-07" db="EMBL/GenBank/DDBJ databases">
        <title>Genomic Encyclopedia of Type Strains, Phase III (KMG-III): the genomes of soil and plant-associated and newly described type strains.</title>
        <authorList>
            <person name="Whitman W."/>
        </authorList>
    </citation>
    <scope>NUCLEOTIDE SEQUENCE [LARGE SCALE GENOMIC DNA]</scope>
    <source>
        <strain evidence="9 10">CECT 7031</strain>
    </source>
</reference>
<comment type="catalytic activity">
    <reaction evidence="7 8">
        <text>shikimate + NADP(+) = 3-dehydroshikimate + NADPH + H(+)</text>
        <dbReference type="Rhea" id="RHEA:17737"/>
        <dbReference type="ChEBI" id="CHEBI:15378"/>
        <dbReference type="ChEBI" id="CHEBI:16630"/>
        <dbReference type="ChEBI" id="CHEBI:36208"/>
        <dbReference type="ChEBI" id="CHEBI:57783"/>
        <dbReference type="ChEBI" id="CHEBI:58349"/>
        <dbReference type="EC" id="1.1.1.25"/>
    </reaction>
</comment>
<dbReference type="GO" id="GO:0019632">
    <property type="term" value="P:shikimate metabolic process"/>
    <property type="evidence" value="ECO:0007669"/>
    <property type="project" value="InterPro"/>
</dbReference>
<dbReference type="InterPro" id="IPR036291">
    <property type="entry name" value="NAD(P)-bd_dom_sf"/>
</dbReference>
<feature type="binding site" evidence="8">
    <location>
        <position position="63"/>
    </location>
    <ligand>
        <name>shikimate</name>
        <dbReference type="ChEBI" id="CHEBI:36208"/>
    </ligand>
</feature>
<evidence type="ECO:0000256" key="1">
    <source>
        <dbReference type="ARBA" id="ARBA00004871"/>
    </source>
</evidence>
<dbReference type="UniPathway" id="UPA00053">
    <property type="reaction ID" value="UER00087"/>
</dbReference>
<feature type="binding site" evidence="8">
    <location>
        <position position="220"/>
    </location>
    <ligand>
        <name>NADP(+)</name>
        <dbReference type="ChEBI" id="CHEBI:58349"/>
    </ligand>
</feature>
<sequence>MVRKLYGLLANPVAHSKSPVMQQAAFAALSYDAVYVPFDVQPEMFATAVAGLRAINVAGFNVSMPYKQRIMAYLDEVDEDAQTLQSVNTVVHQNGKWLGYSTDGLGFWRSLPAGKYSRVVILGAGGAARAIIATGLQQAGVSEITVFNRVSMNFTEHATDLRHLADIELQDLADESNLAKALQQADLLVNTTSVGMRDATSPLTREQMALLSDQATVVDIIYRDAPTTFLELAGQRPKQNGLPMLIAQGAASFEIWTGMQPNIAVMQRAVKKG</sequence>
<evidence type="ECO:0000256" key="3">
    <source>
        <dbReference type="ARBA" id="ARBA00022605"/>
    </source>
</evidence>
<feature type="binding site" evidence="8">
    <location>
        <position position="103"/>
    </location>
    <ligand>
        <name>shikimate</name>
        <dbReference type="ChEBI" id="CHEBI:36208"/>
    </ligand>
</feature>
<dbReference type="HAMAP" id="MF_00222">
    <property type="entry name" value="Shikimate_DH_AroE"/>
    <property type="match status" value="1"/>
</dbReference>
<dbReference type="NCBIfam" id="TIGR00507">
    <property type="entry name" value="aroE"/>
    <property type="match status" value="1"/>
</dbReference>
<dbReference type="InterPro" id="IPR046346">
    <property type="entry name" value="Aminoacid_DH-like_N_sf"/>
</dbReference>
<dbReference type="GeneID" id="94546814"/>
<dbReference type="GO" id="GO:0009423">
    <property type="term" value="P:chorismate biosynthetic process"/>
    <property type="evidence" value="ECO:0007669"/>
    <property type="project" value="UniProtKB-UniRule"/>
</dbReference>
<evidence type="ECO:0000313" key="9">
    <source>
        <dbReference type="EMBL" id="RDL06667.1"/>
    </source>
</evidence>
<dbReference type="InterPro" id="IPR022893">
    <property type="entry name" value="Shikimate_DH_fam"/>
</dbReference>
<dbReference type="InterPro" id="IPR013708">
    <property type="entry name" value="Shikimate_DH-bd_N"/>
</dbReference>
<feature type="active site" description="Proton acceptor" evidence="8">
    <location>
        <position position="67"/>
    </location>
</feature>
<dbReference type="InterPro" id="IPR006151">
    <property type="entry name" value="Shikm_DH/Glu-tRNA_Rdtase"/>
</dbReference>
<dbReference type="Gene3D" id="3.40.50.10860">
    <property type="entry name" value="Leucine Dehydrogenase, chain A, domain 1"/>
    <property type="match status" value="1"/>
</dbReference>
<organism evidence="9 10">
    <name type="scientific">Weissella soli</name>
    <dbReference type="NCBI Taxonomy" id="155866"/>
    <lineage>
        <taxon>Bacteria</taxon>
        <taxon>Bacillati</taxon>
        <taxon>Bacillota</taxon>
        <taxon>Bacilli</taxon>
        <taxon>Lactobacillales</taxon>
        <taxon>Lactobacillaceae</taxon>
        <taxon>Weissella</taxon>
    </lineage>
</organism>
<feature type="binding site" evidence="8">
    <location>
        <position position="79"/>
    </location>
    <ligand>
        <name>NADP(+)</name>
        <dbReference type="ChEBI" id="CHEBI:58349"/>
    </ligand>
</feature>
<dbReference type="InterPro" id="IPR041121">
    <property type="entry name" value="SDH_C"/>
</dbReference>
<comment type="function">
    <text evidence="8">Involved in the biosynthesis of the chorismate, which leads to the biosynthesis of aromatic amino acids. Catalyzes the reversible NADPH linked reduction of 3-dehydroshikimate (DHSA) to yield shikimate (SA).</text>
</comment>
<dbReference type="Pfam" id="PF18317">
    <property type="entry name" value="SDH_C"/>
    <property type="match status" value="1"/>
</dbReference>
<feature type="binding site" evidence="8">
    <location>
        <begin position="16"/>
        <end position="18"/>
    </location>
    <ligand>
        <name>shikimate</name>
        <dbReference type="ChEBI" id="CHEBI:36208"/>
    </ligand>
</feature>
<feature type="binding site" evidence="8">
    <location>
        <position position="248"/>
    </location>
    <ligand>
        <name>shikimate</name>
        <dbReference type="ChEBI" id="CHEBI:36208"/>
    </ligand>
</feature>
<dbReference type="PANTHER" id="PTHR21089">
    <property type="entry name" value="SHIKIMATE DEHYDROGENASE"/>
    <property type="match status" value="1"/>
</dbReference>
<dbReference type="KEGG" id="wso:WSWS_01634"/>
<dbReference type="Pfam" id="PF08501">
    <property type="entry name" value="Shikimate_dh_N"/>
    <property type="match status" value="1"/>
</dbReference>
<keyword evidence="5 8" id="KW-0560">Oxidoreductase</keyword>
<dbReference type="SUPFAM" id="SSF51735">
    <property type="entry name" value="NAD(P)-binding Rossmann-fold domains"/>
    <property type="match status" value="1"/>
</dbReference>
<dbReference type="GO" id="GO:0004764">
    <property type="term" value="F:shikimate 3-dehydrogenase (NADP+) activity"/>
    <property type="evidence" value="ECO:0007669"/>
    <property type="project" value="UniProtKB-UniRule"/>
</dbReference>
<dbReference type="GO" id="GO:0008652">
    <property type="term" value="P:amino acid biosynthetic process"/>
    <property type="evidence" value="ECO:0007669"/>
    <property type="project" value="UniProtKB-KW"/>
</dbReference>
<dbReference type="RefSeq" id="WP_070230779.1">
    <property type="nucleotide sequence ID" value="NZ_BJYO01000003.1"/>
</dbReference>
<dbReference type="PANTHER" id="PTHR21089:SF1">
    <property type="entry name" value="BIFUNCTIONAL 3-DEHYDROQUINATE DEHYDRATASE_SHIKIMATE DEHYDROGENASE, CHLOROPLASTIC"/>
    <property type="match status" value="1"/>
</dbReference>
<dbReference type="GO" id="GO:0050661">
    <property type="term" value="F:NADP binding"/>
    <property type="evidence" value="ECO:0007669"/>
    <property type="project" value="InterPro"/>
</dbReference>
<dbReference type="EMBL" id="QRAS01000002">
    <property type="protein sequence ID" value="RDL06667.1"/>
    <property type="molecule type" value="Genomic_DNA"/>
</dbReference>
<dbReference type="CDD" id="cd01065">
    <property type="entry name" value="NAD_bind_Shikimate_DH"/>
    <property type="match status" value="1"/>
</dbReference>
<keyword evidence="3 8" id="KW-0028">Amino-acid biosynthesis</keyword>
<comment type="subunit">
    <text evidence="8">Homodimer.</text>
</comment>
<evidence type="ECO:0000256" key="2">
    <source>
        <dbReference type="ARBA" id="ARBA00012962"/>
    </source>
</evidence>
<evidence type="ECO:0000256" key="8">
    <source>
        <dbReference type="HAMAP-Rule" id="MF_00222"/>
    </source>
</evidence>
<evidence type="ECO:0000256" key="6">
    <source>
        <dbReference type="ARBA" id="ARBA00023141"/>
    </source>
</evidence>
<dbReference type="Pfam" id="PF01488">
    <property type="entry name" value="Shikimate_DH"/>
    <property type="match status" value="1"/>
</dbReference>
<name>A0A288QCW2_9LACO</name>
<keyword evidence="4 8" id="KW-0521">NADP</keyword>
<evidence type="ECO:0000256" key="5">
    <source>
        <dbReference type="ARBA" id="ARBA00023002"/>
    </source>
</evidence>
<proteinExistence type="inferred from homology"/>
<keyword evidence="6 8" id="KW-0057">Aromatic amino acid biosynthesis</keyword>
<dbReference type="SUPFAM" id="SSF53223">
    <property type="entry name" value="Aminoacid dehydrogenase-like, N-terminal domain"/>
    <property type="match status" value="1"/>
</dbReference>
<dbReference type="EC" id="1.1.1.25" evidence="2 8"/>
<comment type="caution">
    <text evidence="8">Lacks conserved residue(s) required for the propagation of feature annotation.</text>
</comment>
<feature type="binding site" evidence="8">
    <location>
        <position position="241"/>
    </location>
    <ligand>
        <name>NADP(+)</name>
        <dbReference type="ChEBI" id="CHEBI:58349"/>
    </ligand>
</feature>
<gene>
    <name evidence="8" type="primary">aroE</name>
    <name evidence="9" type="ORF">DFP99_1055</name>
</gene>
<dbReference type="Gene3D" id="3.40.50.720">
    <property type="entry name" value="NAD(P)-binding Rossmann-like Domain"/>
    <property type="match status" value="1"/>
</dbReference>
<dbReference type="InterPro" id="IPR011342">
    <property type="entry name" value="Shikimate_DH"/>
</dbReference>
<comment type="similarity">
    <text evidence="8">Belongs to the shikimate dehydrogenase family.</text>
</comment>
<dbReference type="Proteomes" id="UP000254912">
    <property type="component" value="Unassembled WGS sequence"/>
</dbReference>
<comment type="pathway">
    <text evidence="1 8">Metabolic intermediate biosynthesis; chorismate biosynthesis; chorismate from D-erythrose 4-phosphate and phosphoenolpyruvate: step 4/7.</text>
</comment>
<dbReference type="GO" id="GO:0009073">
    <property type="term" value="P:aromatic amino acid family biosynthetic process"/>
    <property type="evidence" value="ECO:0007669"/>
    <property type="project" value="UniProtKB-KW"/>
</dbReference>
<evidence type="ECO:0000256" key="4">
    <source>
        <dbReference type="ARBA" id="ARBA00022857"/>
    </source>
</evidence>
<comment type="caution">
    <text evidence="9">The sequence shown here is derived from an EMBL/GenBank/DDBJ whole genome shotgun (WGS) entry which is preliminary data.</text>
</comment>
<feature type="binding site" evidence="8">
    <location>
        <position position="222"/>
    </location>
    <ligand>
        <name>shikimate</name>
        <dbReference type="ChEBI" id="CHEBI:36208"/>
    </ligand>
</feature>
<evidence type="ECO:0000313" key="10">
    <source>
        <dbReference type="Proteomes" id="UP000254912"/>
    </source>
</evidence>
<protein>
    <recommendedName>
        <fullName evidence="2 8">Shikimate dehydrogenase (NADP(+))</fullName>
        <shortName evidence="8">SDH</shortName>
        <ecNumber evidence="2 8">1.1.1.25</ecNumber>
    </recommendedName>
</protein>
<feature type="binding site" evidence="8">
    <location>
        <begin position="123"/>
        <end position="127"/>
    </location>
    <ligand>
        <name>NADP(+)</name>
        <dbReference type="ChEBI" id="CHEBI:58349"/>
    </ligand>
</feature>
<accession>A0A288QCW2</accession>